<accession>C5KB84</accession>
<proteinExistence type="predicted"/>
<evidence type="ECO:0008006" key="3">
    <source>
        <dbReference type="Google" id="ProtNLM"/>
    </source>
</evidence>
<dbReference type="InParanoid" id="C5KB84"/>
<dbReference type="AlphaFoldDB" id="C5KB84"/>
<protein>
    <recommendedName>
        <fullName evidence="3">Vesicle transport v-SNARE N-terminal domain-containing protein</fullName>
    </recommendedName>
</protein>
<dbReference type="EMBL" id="GG671811">
    <property type="protein sequence ID" value="EER18410.1"/>
    <property type="molecule type" value="Genomic_DNA"/>
</dbReference>
<dbReference type="Proteomes" id="UP000007800">
    <property type="component" value="Unassembled WGS sequence"/>
</dbReference>
<sequence length="146" mass="15849">MASSSIFDSYASECRRQVAEATSLEEVERMVARLEQLARSGPQAERSRRMAVVGELRALVRQAKGGVESTQRLVALGEASSSALNQAILNTVDTERTALGITSELARQRQTLSRAKANADMLEDDLSVARGSVQRMESNATQCCVM</sequence>
<dbReference type="GeneID" id="9049216"/>
<evidence type="ECO:0000313" key="1">
    <source>
        <dbReference type="EMBL" id="EER18410.1"/>
    </source>
</evidence>
<reference evidence="1 2" key="1">
    <citation type="submission" date="2008-07" db="EMBL/GenBank/DDBJ databases">
        <authorList>
            <person name="El-Sayed N."/>
            <person name="Caler E."/>
            <person name="Inman J."/>
            <person name="Amedeo P."/>
            <person name="Hass B."/>
            <person name="Wortman J."/>
        </authorList>
    </citation>
    <scope>NUCLEOTIDE SEQUENCE [LARGE SCALE GENOMIC DNA]</scope>
    <source>
        <strain evidence="2">ATCC 50983 / TXsc</strain>
    </source>
</reference>
<dbReference type="SUPFAM" id="SSF58038">
    <property type="entry name" value="SNARE fusion complex"/>
    <property type="match status" value="1"/>
</dbReference>
<evidence type="ECO:0000313" key="2">
    <source>
        <dbReference type="Proteomes" id="UP000007800"/>
    </source>
</evidence>
<dbReference type="Gene3D" id="1.20.5.110">
    <property type="match status" value="1"/>
</dbReference>
<name>C5KB84_PERM5</name>
<dbReference type="OMA" id="DTMERTR"/>
<dbReference type="RefSeq" id="XP_002786614.1">
    <property type="nucleotide sequence ID" value="XM_002786568.1"/>
</dbReference>
<organism evidence="2">
    <name type="scientific">Perkinsus marinus (strain ATCC 50983 / TXsc)</name>
    <dbReference type="NCBI Taxonomy" id="423536"/>
    <lineage>
        <taxon>Eukaryota</taxon>
        <taxon>Sar</taxon>
        <taxon>Alveolata</taxon>
        <taxon>Perkinsozoa</taxon>
        <taxon>Perkinsea</taxon>
        <taxon>Perkinsida</taxon>
        <taxon>Perkinsidae</taxon>
        <taxon>Perkinsus</taxon>
    </lineage>
</organism>
<keyword evidence="2" id="KW-1185">Reference proteome</keyword>
<gene>
    <name evidence="1" type="ORF">Pmar_PMAR005321</name>
</gene>